<comment type="caution">
    <text evidence="2">The sequence shown here is derived from an EMBL/GenBank/DDBJ whole genome shotgun (WGS) entry which is preliminary data.</text>
</comment>
<feature type="domain" description="Transposase IS200-like" evidence="1">
    <location>
        <begin position="9"/>
        <end position="126"/>
    </location>
</feature>
<dbReference type="Gene3D" id="3.30.70.1290">
    <property type="entry name" value="Transposase IS200-like"/>
    <property type="match status" value="1"/>
</dbReference>
<evidence type="ECO:0000259" key="1">
    <source>
        <dbReference type="SMART" id="SM01321"/>
    </source>
</evidence>
<dbReference type="EMBL" id="MHRX01000006">
    <property type="protein sequence ID" value="OHA34796.1"/>
    <property type="molecule type" value="Genomic_DNA"/>
</dbReference>
<dbReference type="SUPFAM" id="SSF143422">
    <property type="entry name" value="Transposase IS200-like"/>
    <property type="match status" value="1"/>
</dbReference>
<dbReference type="STRING" id="1802319.A2928_00340"/>
<dbReference type="InterPro" id="IPR036515">
    <property type="entry name" value="Transposase_17_sf"/>
</dbReference>
<organism evidence="2 3">
    <name type="scientific">Candidatus Taylorbacteria bacterium RIFCSPLOWO2_01_FULL_45_15b</name>
    <dbReference type="NCBI Taxonomy" id="1802319"/>
    <lineage>
        <taxon>Bacteria</taxon>
        <taxon>Candidatus Tayloriibacteriota</taxon>
    </lineage>
</organism>
<dbReference type="GO" id="GO:0003677">
    <property type="term" value="F:DNA binding"/>
    <property type="evidence" value="ECO:0007669"/>
    <property type="project" value="InterPro"/>
</dbReference>
<dbReference type="GO" id="GO:0004803">
    <property type="term" value="F:transposase activity"/>
    <property type="evidence" value="ECO:0007669"/>
    <property type="project" value="InterPro"/>
</dbReference>
<dbReference type="Proteomes" id="UP000176221">
    <property type="component" value="Unassembled WGS sequence"/>
</dbReference>
<dbReference type="GO" id="GO:0006313">
    <property type="term" value="P:DNA transposition"/>
    <property type="evidence" value="ECO:0007669"/>
    <property type="project" value="InterPro"/>
</dbReference>
<evidence type="ECO:0000313" key="2">
    <source>
        <dbReference type="EMBL" id="OHA34796.1"/>
    </source>
</evidence>
<dbReference type="PANTHER" id="PTHR34322:SF2">
    <property type="entry name" value="TRANSPOSASE IS200-LIKE DOMAIN-CONTAINING PROTEIN"/>
    <property type="match status" value="1"/>
</dbReference>
<dbReference type="InterPro" id="IPR002686">
    <property type="entry name" value="Transposase_17"/>
</dbReference>
<reference evidence="2 3" key="1">
    <citation type="journal article" date="2016" name="Nat. Commun.">
        <title>Thousands of microbial genomes shed light on interconnected biogeochemical processes in an aquifer system.</title>
        <authorList>
            <person name="Anantharaman K."/>
            <person name="Brown C.T."/>
            <person name="Hug L.A."/>
            <person name="Sharon I."/>
            <person name="Castelle C.J."/>
            <person name="Probst A.J."/>
            <person name="Thomas B.C."/>
            <person name="Singh A."/>
            <person name="Wilkins M.J."/>
            <person name="Karaoz U."/>
            <person name="Brodie E.L."/>
            <person name="Williams K.H."/>
            <person name="Hubbard S.S."/>
            <person name="Banfield J.F."/>
        </authorList>
    </citation>
    <scope>NUCLEOTIDE SEQUENCE [LARGE SCALE GENOMIC DNA]</scope>
</reference>
<sequence>MARHPRISVGNTIYHVLNRSNGKAQIFFTDADYQSFESILEDSLQNTRMRILSYVIMPNHWHLILYPYEDGDLSRYVKLVTETHAARLRRKTDTIGTGHVYQGRFKSFPIQHDRHFIAVARYVEANPFRADLVSKVGHWKWSSFWRREFGNAKQKKLLSNWPVERPPNFHKMVTIGLNEEDVSEIKHSIEKNMPFGDDHWKRKHNIKTQK</sequence>
<name>A0A1G2NFF9_9BACT</name>
<accession>A0A1G2NFF9</accession>
<protein>
    <recommendedName>
        <fullName evidence="1">Transposase IS200-like domain-containing protein</fullName>
    </recommendedName>
</protein>
<gene>
    <name evidence="2" type="ORF">A2928_00340</name>
</gene>
<dbReference type="SMART" id="SM01321">
    <property type="entry name" value="Y1_Tnp"/>
    <property type="match status" value="1"/>
</dbReference>
<dbReference type="Pfam" id="PF01797">
    <property type="entry name" value="Y1_Tnp"/>
    <property type="match status" value="1"/>
</dbReference>
<evidence type="ECO:0000313" key="3">
    <source>
        <dbReference type="Proteomes" id="UP000176221"/>
    </source>
</evidence>
<proteinExistence type="predicted"/>
<dbReference type="AlphaFoldDB" id="A0A1G2NFF9"/>
<dbReference type="PANTHER" id="PTHR34322">
    <property type="entry name" value="TRANSPOSASE, Y1_TNP DOMAIN-CONTAINING"/>
    <property type="match status" value="1"/>
</dbReference>